<feature type="compositionally biased region" description="Basic and acidic residues" evidence="4">
    <location>
        <begin position="172"/>
        <end position="184"/>
    </location>
</feature>
<dbReference type="SUPFAM" id="SSF57850">
    <property type="entry name" value="RING/U-box"/>
    <property type="match status" value="1"/>
</dbReference>
<dbReference type="AlphaFoldDB" id="A0A4Y2TIW1"/>
<feature type="domain" description="RING-type" evidence="5">
    <location>
        <begin position="31"/>
        <end position="69"/>
    </location>
</feature>
<reference evidence="6 7" key="1">
    <citation type="journal article" date="2019" name="Sci. Rep.">
        <title>Orb-weaving spider Araneus ventricosus genome elucidates the spidroin gene catalogue.</title>
        <authorList>
            <person name="Kono N."/>
            <person name="Nakamura H."/>
            <person name="Ohtoshi R."/>
            <person name="Moran D.A.P."/>
            <person name="Shinohara A."/>
            <person name="Yoshida Y."/>
            <person name="Fujiwara M."/>
            <person name="Mori M."/>
            <person name="Tomita M."/>
            <person name="Arakawa K."/>
        </authorList>
    </citation>
    <scope>NUCLEOTIDE SEQUENCE [LARGE SCALE GENOMIC DNA]</scope>
</reference>
<evidence type="ECO:0000259" key="5">
    <source>
        <dbReference type="PROSITE" id="PS50089"/>
    </source>
</evidence>
<organism evidence="6 7">
    <name type="scientific">Araneus ventricosus</name>
    <name type="common">Orbweaver spider</name>
    <name type="synonym">Epeira ventricosa</name>
    <dbReference type="NCBI Taxonomy" id="182803"/>
    <lineage>
        <taxon>Eukaryota</taxon>
        <taxon>Metazoa</taxon>
        <taxon>Ecdysozoa</taxon>
        <taxon>Arthropoda</taxon>
        <taxon>Chelicerata</taxon>
        <taxon>Arachnida</taxon>
        <taxon>Araneae</taxon>
        <taxon>Araneomorphae</taxon>
        <taxon>Entelegynae</taxon>
        <taxon>Araneoidea</taxon>
        <taxon>Araneidae</taxon>
        <taxon>Araneus</taxon>
    </lineage>
</organism>
<evidence type="ECO:0000256" key="2">
    <source>
        <dbReference type="ARBA" id="ARBA00022833"/>
    </source>
</evidence>
<dbReference type="GO" id="GO:0008270">
    <property type="term" value="F:zinc ion binding"/>
    <property type="evidence" value="ECO:0007669"/>
    <property type="project" value="UniProtKB-KW"/>
</dbReference>
<feature type="region of interest" description="Disordered" evidence="4">
    <location>
        <begin position="93"/>
        <end position="184"/>
    </location>
</feature>
<dbReference type="Gene3D" id="3.30.40.10">
    <property type="entry name" value="Zinc/RING finger domain, C3HC4 (zinc finger)"/>
    <property type="match status" value="1"/>
</dbReference>
<dbReference type="Proteomes" id="UP000499080">
    <property type="component" value="Unassembled WGS sequence"/>
</dbReference>
<evidence type="ECO:0000313" key="7">
    <source>
        <dbReference type="Proteomes" id="UP000499080"/>
    </source>
</evidence>
<dbReference type="InterPro" id="IPR013083">
    <property type="entry name" value="Znf_RING/FYVE/PHD"/>
</dbReference>
<keyword evidence="1 3" id="KW-0863">Zinc-finger</keyword>
<evidence type="ECO:0000256" key="4">
    <source>
        <dbReference type="SAM" id="MobiDB-lite"/>
    </source>
</evidence>
<proteinExistence type="predicted"/>
<dbReference type="SMART" id="SM00184">
    <property type="entry name" value="RING"/>
    <property type="match status" value="1"/>
</dbReference>
<name>A0A4Y2TIW1_ARAVE</name>
<protein>
    <recommendedName>
        <fullName evidence="5">RING-type domain-containing protein</fullName>
    </recommendedName>
</protein>
<keyword evidence="7" id="KW-1185">Reference proteome</keyword>
<evidence type="ECO:0000313" key="6">
    <source>
        <dbReference type="EMBL" id="GBN99683.1"/>
    </source>
</evidence>
<evidence type="ECO:0000256" key="3">
    <source>
        <dbReference type="PROSITE-ProRule" id="PRU00175"/>
    </source>
</evidence>
<keyword evidence="2" id="KW-0862">Zinc</keyword>
<comment type="caution">
    <text evidence="6">The sequence shown here is derived from an EMBL/GenBank/DDBJ whole genome shotgun (WGS) entry which is preliminary data.</text>
</comment>
<evidence type="ECO:0000256" key="1">
    <source>
        <dbReference type="ARBA" id="ARBA00022771"/>
    </source>
</evidence>
<feature type="compositionally biased region" description="Basic and acidic residues" evidence="4">
    <location>
        <begin position="94"/>
        <end position="107"/>
    </location>
</feature>
<sequence length="206" mass="23177">MKAWTATLCFVCRNGGRHLLLEHNVEEEFICMKCGEPDNEEGIFVLDCTHTFHPQCIQSYQKMLCPGCHGVRNAIRDEGPIYHYRFYGAAGAQRPHEDVRVGDRTESATEQQHAEGGGDGTESATEQQHAEGGGDGTEGRPRDAWNFNHRPQDVQAGNKRGIEEMSGENEEEQKPDTKRLKTEEKEKKILHLQSLMILARAVDCVK</sequence>
<gene>
    <name evidence="6" type="ORF">AVEN_44895_1</name>
</gene>
<accession>A0A4Y2TIW1</accession>
<dbReference type="EMBL" id="BGPR01028495">
    <property type="protein sequence ID" value="GBN99683.1"/>
    <property type="molecule type" value="Genomic_DNA"/>
</dbReference>
<dbReference type="OrthoDB" id="8062037at2759"/>
<dbReference type="InterPro" id="IPR001841">
    <property type="entry name" value="Znf_RING"/>
</dbReference>
<keyword evidence="1 3" id="KW-0479">Metal-binding</keyword>
<dbReference type="PROSITE" id="PS50089">
    <property type="entry name" value="ZF_RING_2"/>
    <property type="match status" value="1"/>
</dbReference>